<feature type="transmembrane region" description="Helical" evidence="1">
    <location>
        <begin position="192"/>
        <end position="211"/>
    </location>
</feature>
<keyword evidence="1" id="KW-1133">Transmembrane helix</keyword>
<feature type="transmembrane region" description="Helical" evidence="1">
    <location>
        <begin position="367"/>
        <end position="384"/>
    </location>
</feature>
<feature type="transmembrane region" description="Helical" evidence="1">
    <location>
        <begin position="440"/>
        <end position="459"/>
    </location>
</feature>
<feature type="transmembrane region" description="Helical" evidence="1">
    <location>
        <begin position="123"/>
        <end position="142"/>
    </location>
</feature>
<feature type="transmembrane region" description="Helical" evidence="1">
    <location>
        <begin position="496"/>
        <end position="514"/>
    </location>
</feature>
<feature type="transmembrane region" description="Helical" evidence="1">
    <location>
        <begin position="223"/>
        <end position="242"/>
    </location>
</feature>
<dbReference type="Proteomes" id="UP001597319">
    <property type="component" value="Unassembled WGS sequence"/>
</dbReference>
<dbReference type="RefSeq" id="WP_378294562.1">
    <property type="nucleotide sequence ID" value="NZ_JBHULE010000022.1"/>
</dbReference>
<feature type="transmembrane region" description="Helical" evidence="1">
    <location>
        <begin position="99"/>
        <end position="116"/>
    </location>
</feature>
<dbReference type="InterPro" id="IPR018580">
    <property type="entry name" value="Uncharacterised_YfhO"/>
</dbReference>
<accession>A0ABW5LLE2</accession>
<dbReference type="Pfam" id="PF09586">
    <property type="entry name" value="YfhO"/>
    <property type="match status" value="1"/>
</dbReference>
<dbReference type="PANTHER" id="PTHR38454:SF1">
    <property type="entry name" value="INTEGRAL MEMBRANE PROTEIN"/>
    <property type="match status" value="1"/>
</dbReference>
<keyword evidence="1" id="KW-0812">Transmembrane</keyword>
<evidence type="ECO:0000313" key="2">
    <source>
        <dbReference type="EMBL" id="MFD2564703.1"/>
    </source>
</evidence>
<keyword evidence="1" id="KW-0472">Membrane</keyword>
<organism evidence="2 3">
    <name type="scientific">Aquimarina rubra</name>
    <dbReference type="NCBI Taxonomy" id="1920033"/>
    <lineage>
        <taxon>Bacteria</taxon>
        <taxon>Pseudomonadati</taxon>
        <taxon>Bacteroidota</taxon>
        <taxon>Flavobacteriia</taxon>
        <taxon>Flavobacteriales</taxon>
        <taxon>Flavobacteriaceae</taxon>
        <taxon>Aquimarina</taxon>
    </lineage>
</organism>
<dbReference type="PANTHER" id="PTHR38454">
    <property type="entry name" value="INTEGRAL MEMBRANE PROTEIN-RELATED"/>
    <property type="match status" value="1"/>
</dbReference>
<gene>
    <name evidence="2" type="ORF">ACFSR1_18640</name>
</gene>
<sequence>MMSYLKRFLPHLLVVLGFIIASLAFFNPVLSGKMIYQNDIKQYEGMARQQNDYRKETGKETFWNNAAYGGMPTYAIGAKFPYDYMDKLDRLIRFLPRPADYLFLYLTCFYILLLVMRIPWKMAVLGALAFGFSAYLIIIIGVGHNAKAHAIAYFPLVISGILLVFQKRYVWGFILTALAMGLEIQANHYQMTYYLGLLVFVIGVTYFIDAFKRKEIPHFLKSSAILIVAALFGLATNATTLLSTSEYAKTSIRGKNLLAEETSTNSVKDGLDYDYITTYSYGKLESLNLFIPKLMGLGRASDLGKDSAFYQKLIELGQPPEQADYYADVTGLYWGEQPFVEAPPYLGITVVFLALLGLLLVRGRLRWWLLGGIILSLALSWGKNLDFLTRFFVDYVPLYNKFRAVSSIQVILELVIPIAAVFGLYQLFNEKTSFQERQKKFLISLGVFGGLCLIFWLFGGSLFSFKSPNDVQLAIEQPAIFDAIKEDRITIMKSDSLRSLIFILLIGGVLWFTLKKKLSENLMIIGVGVLILIDLVGVDRRSVDADSFISKRTYKSYFQPTAVDKEILKDKSYYRVLDQARGFMNSHTNNFFNTVGGYSVVRPRKIDDIYNTYIAKGNLQVVNMLNIKYVIQQNEERRLDVQQNPSANGPAWFVEDLKFVDDYKEEFKSLDVIDTKKTAVIRKAFKEELENYKPIKDSVSTVSISKTDPDHLAYNVYTESPGFLVFSETYYKEGWNAYINGKSEKIYPVNYMLRGLKVPPGKHTIEFKFEPQVVKTGSTITLASSVIFGLLFLGALFFEYKKRKEIVSKENS</sequence>
<evidence type="ECO:0000256" key="1">
    <source>
        <dbReference type="SAM" id="Phobius"/>
    </source>
</evidence>
<protein>
    <submittedName>
        <fullName evidence="2">YfhO family protein</fullName>
    </submittedName>
</protein>
<name>A0ABW5LLE2_9FLAO</name>
<feature type="transmembrane region" description="Helical" evidence="1">
    <location>
        <begin position="148"/>
        <end position="165"/>
    </location>
</feature>
<evidence type="ECO:0000313" key="3">
    <source>
        <dbReference type="Proteomes" id="UP001597319"/>
    </source>
</evidence>
<keyword evidence="3" id="KW-1185">Reference proteome</keyword>
<feature type="transmembrane region" description="Helical" evidence="1">
    <location>
        <begin position="780"/>
        <end position="800"/>
    </location>
</feature>
<proteinExistence type="predicted"/>
<feature type="transmembrane region" description="Helical" evidence="1">
    <location>
        <begin position="404"/>
        <end position="428"/>
    </location>
</feature>
<dbReference type="EMBL" id="JBHULE010000022">
    <property type="protein sequence ID" value="MFD2564703.1"/>
    <property type="molecule type" value="Genomic_DNA"/>
</dbReference>
<reference evidence="3" key="1">
    <citation type="journal article" date="2019" name="Int. J. Syst. Evol. Microbiol.">
        <title>The Global Catalogue of Microorganisms (GCM) 10K type strain sequencing project: providing services to taxonomists for standard genome sequencing and annotation.</title>
        <authorList>
            <consortium name="The Broad Institute Genomics Platform"/>
            <consortium name="The Broad Institute Genome Sequencing Center for Infectious Disease"/>
            <person name="Wu L."/>
            <person name="Ma J."/>
        </authorList>
    </citation>
    <scope>NUCLEOTIDE SEQUENCE [LARGE SCALE GENOMIC DNA]</scope>
    <source>
        <strain evidence="3">KCTC 52274</strain>
    </source>
</reference>
<feature type="transmembrane region" description="Helical" evidence="1">
    <location>
        <begin position="521"/>
        <end position="538"/>
    </location>
</feature>
<feature type="transmembrane region" description="Helical" evidence="1">
    <location>
        <begin position="342"/>
        <end position="360"/>
    </location>
</feature>
<comment type="caution">
    <text evidence="2">The sequence shown here is derived from an EMBL/GenBank/DDBJ whole genome shotgun (WGS) entry which is preliminary data.</text>
</comment>